<sequence>MSQRAAARAGDTVCEEASGDLVPGFRHEEIPVMPIMPTSYHAFNLFTLTMETRFGSTWRADMAAPAVIALAEEIARGFGGRAQSSRDGHTVWRFPDRSLARTSAEGLVQDESSAADSWHRAAS</sequence>
<dbReference type="EMBL" id="HE663493">
    <property type="protein sequence ID" value="CCG06757.1"/>
    <property type="molecule type" value="Genomic_DNA"/>
</dbReference>
<dbReference type="Proteomes" id="UP000033220">
    <property type="component" value="Chromosome DSM 122"/>
</dbReference>
<dbReference type="AlphaFoldDB" id="H6SIJ1"/>
<proteinExistence type="predicted"/>
<accession>H6SIJ1</accession>
<dbReference type="PATRIC" id="fig|1150469.3.peg.176"/>
<gene>
    <name evidence="2" type="ORF">RSPPHO_00131</name>
</gene>
<feature type="region of interest" description="Disordered" evidence="1">
    <location>
        <begin position="103"/>
        <end position="123"/>
    </location>
</feature>
<dbReference type="HOGENOM" id="CLU_2013504_0_0_5"/>
<evidence type="ECO:0000256" key="1">
    <source>
        <dbReference type="SAM" id="MobiDB-lite"/>
    </source>
</evidence>
<name>H6SIJ1_PARPM</name>
<evidence type="ECO:0000313" key="2">
    <source>
        <dbReference type="EMBL" id="CCG06757.1"/>
    </source>
</evidence>
<organism evidence="2 3">
    <name type="scientific">Pararhodospirillum photometricum DSM 122</name>
    <dbReference type="NCBI Taxonomy" id="1150469"/>
    <lineage>
        <taxon>Bacteria</taxon>
        <taxon>Pseudomonadati</taxon>
        <taxon>Pseudomonadota</taxon>
        <taxon>Alphaproteobacteria</taxon>
        <taxon>Rhodospirillales</taxon>
        <taxon>Rhodospirillaceae</taxon>
        <taxon>Pararhodospirillum</taxon>
    </lineage>
</organism>
<dbReference type="eggNOG" id="ENOG50343Z9">
    <property type="taxonomic scope" value="Bacteria"/>
</dbReference>
<keyword evidence="3" id="KW-1185">Reference proteome</keyword>
<evidence type="ECO:0000313" key="3">
    <source>
        <dbReference type="Proteomes" id="UP000033220"/>
    </source>
</evidence>
<dbReference type="STRING" id="1150469.RSPPHO_00131"/>
<dbReference type="KEGG" id="rpm:RSPPHO_00131"/>
<protein>
    <submittedName>
        <fullName evidence="2">Uncharacterized protein</fullName>
    </submittedName>
</protein>
<reference evidence="2 3" key="1">
    <citation type="submission" date="2012-02" db="EMBL/GenBank/DDBJ databases">
        <title>Shotgun genome sequence of Phaeospirillum photometricum DSM 122.</title>
        <authorList>
            <person name="Duquesne K."/>
            <person name="Sturgis J."/>
        </authorList>
    </citation>
    <scope>NUCLEOTIDE SEQUENCE [LARGE SCALE GENOMIC DNA]</scope>
    <source>
        <strain evidence="3">DSM122</strain>
    </source>
</reference>